<dbReference type="GO" id="GO:0016787">
    <property type="term" value="F:hydrolase activity"/>
    <property type="evidence" value="ECO:0007669"/>
    <property type="project" value="UniProtKB-KW"/>
</dbReference>
<keyword evidence="4" id="KW-1185">Reference proteome</keyword>
<keyword evidence="3" id="KW-0378">Hydrolase</keyword>
<accession>A0ABU8ECP5</accession>
<feature type="domain" description="Beta-lactamase class A catalytic" evidence="2">
    <location>
        <begin position="115"/>
        <end position="271"/>
    </location>
</feature>
<dbReference type="Pfam" id="PF13354">
    <property type="entry name" value="Beta-lactamase2"/>
    <property type="match status" value="1"/>
</dbReference>
<feature type="chain" id="PRO_5046355640" evidence="1">
    <location>
        <begin position="29"/>
        <end position="296"/>
    </location>
</feature>
<gene>
    <name evidence="3" type="ORF">UXQ13_22725</name>
</gene>
<name>A0ABU8ECP5_9ACTN</name>
<dbReference type="Gene3D" id="3.40.710.10">
    <property type="entry name" value="DD-peptidase/beta-lactamase superfamily"/>
    <property type="match status" value="1"/>
</dbReference>
<keyword evidence="1" id="KW-0732">Signal</keyword>
<dbReference type="Proteomes" id="UP001373496">
    <property type="component" value="Unassembled WGS sequence"/>
</dbReference>
<evidence type="ECO:0000313" key="3">
    <source>
        <dbReference type="EMBL" id="MEI4281305.1"/>
    </source>
</evidence>
<protein>
    <submittedName>
        <fullName evidence="3">Class A beta-lactamase-related serine hydrolase</fullName>
    </submittedName>
</protein>
<dbReference type="InterPro" id="IPR012338">
    <property type="entry name" value="Beta-lactam/transpept-like"/>
</dbReference>
<feature type="signal peptide" evidence="1">
    <location>
        <begin position="1"/>
        <end position="28"/>
    </location>
</feature>
<evidence type="ECO:0000259" key="2">
    <source>
        <dbReference type="Pfam" id="PF13354"/>
    </source>
</evidence>
<dbReference type="EMBL" id="JBAPLV010000045">
    <property type="protein sequence ID" value="MEI4281305.1"/>
    <property type="molecule type" value="Genomic_DNA"/>
</dbReference>
<dbReference type="SUPFAM" id="SSF56601">
    <property type="entry name" value="beta-lactamase/transpeptidase-like"/>
    <property type="match status" value="1"/>
</dbReference>
<reference evidence="3 4" key="1">
    <citation type="submission" date="2024-03" db="EMBL/GenBank/DDBJ databases">
        <title>Draft genome sequence of Klenkia terrae.</title>
        <authorList>
            <person name="Duangmal K."/>
            <person name="Chantavorakit T."/>
        </authorList>
    </citation>
    <scope>NUCLEOTIDE SEQUENCE [LARGE SCALE GENOMIC DNA]</scope>
    <source>
        <strain evidence="3 4">JCM 17786</strain>
    </source>
</reference>
<proteinExistence type="predicted"/>
<evidence type="ECO:0000313" key="4">
    <source>
        <dbReference type="Proteomes" id="UP001373496"/>
    </source>
</evidence>
<sequence length="296" mass="29778">MSRWGGRTVAVTAVLVAGLLVEAEAAQAAPVAVVRSVQPTALVAPFPAVSPIGAALVGFGPVGTLVAAVAPVQSPEPPGTTADAVARGSAGSWAVGDVDRPVPTASLVKLYLAEGILATARTAGTALPAEDLARIDAALTSSDDLAASELWVAYDGPAVLADVVARYDLQGTSAPTPDPGAWGQTLTTAADPARFLTELPDRAHPDDAELLLGALSRATPAGADGFDQSFGLLGPGRSAGTAAKQGWMVLDGQRYLHSIGVVDDRVVVVLATFPVDVVDWPAARAAVDAAAAALSR</sequence>
<evidence type="ECO:0000256" key="1">
    <source>
        <dbReference type="SAM" id="SignalP"/>
    </source>
</evidence>
<dbReference type="RefSeq" id="WP_225235793.1">
    <property type="nucleotide sequence ID" value="NZ_JBAPLV010000045.1"/>
</dbReference>
<organism evidence="3 4">
    <name type="scientific">Klenkia terrae</name>
    <dbReference type="NCBI Taxonomy" id="1052259"/>
    <lineage>
        <taxon>Bacteria</taxon>
        <taxon>Bacillati</taxon>
        <taxon>Actinomycetota</taxon>
        <taxon>Actinomycetes</taxon>
        <taxon>Geodermatophilales</taxon>
        <taxon>Geodermatophilaceae</taxon>
        <taxon>Klenkia</taxon>
    </lineage>
</organism>
<comment type="caution">
    <text evidence="3">The sequence shown here is derived from an EMBL/GenBank/DDBJ whole genome shotgun (WGS) entry which is preliminary data.</text>
</comment>
<dbReference type="InterPro" id="IPR045155">
    <property type="entry name" value="Beta-lactam_cat"/>
</dbReference>